<evidence type="ECO:0000313" key="1">
    <source>
        <dbReference type="EMBL" id="KAB8078937.1"/>
    </source>
</evidence>
<reference evidence="1 2" key="1">
    <citation type="submission" date="2019-04" db="EMBL/GenBank/DDBJ databases">
        <title>Friends and foes A comparative genomics study of 23 Aspergillus species from section Flavi.</title>
        <authorList>
            <consortium name="DOE Joint Genome Institute"/>
            <person name="Kjaerbolling I."/>
            <person name="Vesth T."/>
            <person name="Frisvad J.C."/>
            <person name="Nybo J.L."/>
            <person name="Theobald S."/>
            <person name="Kildgaard S."/>
            <person name="Isbrandt T."/>
            <person name="Kuo A."/>
            <person name="Sato A."/>
            <person name="Lyhne E.K."/>
            <person name="Kogle M.E."/>
            <person name="Wiebenga A."/>
            <person name="Kun R.S."/>
            <person name="Lubbers R.J."/>
            <person name="Makela M.R."/>
            <person name="Barry K."/>
            <person name="Chovatia M."/>
            <person name="Clum A."/>
            <person name="Daum C."/>
            <person name="Haridas S."/>
            <person name="He G."/>
            <person name="LaButti K."/>
            <person name="Lipzen A."/>
            <person name="Mondo S."/>
            <person name="Riley R."/>
            <person name="Salamov A."/>
            <person name="Simmons B.A."/>
            <person name="Magnuson J.K."/>
            <person name="Henrissat B."/>
            <person name="Mortensen U.H."/>
            <person name="Larsen T.O."/>
            <person name="Devries R.P."/>
            <person name="Grigoriev I.V."/>
            <person name="Machida M."/>
            <person name="Baker S.E."/>
            <person name="Andersen M.R."/>
        </authorList>
    </citation>
    <scope>NUCLEOTIDE SEQUENCE [LARGE SCALE GENOMIC DNA]</scope>
    <source>
        <strain evidence="1 2">CBS 151.66</strain>
    </source>
</reference>
<dbReference type="Proteomes" id="UP000326565">
    <property type="component" value="Unassembled WGS sequence"/>
</dbReference>
<proteinExistence type="predicted"/>
<organism evidence="1 2">
    <name type="scientific">Aspergillus leporis</name>
    <dbReference type="NCBI Taxonomy" id="41062"/>
    <lineage>
        <taxon>Eukaryota</taxon>
        <taxon>Fungi</taxon>
        <taxon>Dikarya</taxon>
        <taxon>Ascomycota</taxon>
        <taxon>Pezizomycotina</taxon>
        <taxon>Eurotiomycetes</taxon>
        <taxon>Eurotiomycetidae</taxon>
        <taxon>Eurotiales</taxon>
        <taxon>Aspergillaceae</taxon>
        <taxon>Aspergillus</taxon>
        <taxon>Aspergillus subgen. Circumdati</taxon>
    </lineage>
</organism>
<accession>A0A5N5XFP6</accession>
<name>A0A5N5XFP6_9EURO</name>
<gene>
    <name evidence="1" type="ORF">BDV29DRAFT_165564</name>
</gene>
<dbReference type="OrthoDB" id="10029320at2759"/>
<protein>
    <submittedName>
        <fullName evidence="1">Uncharacterized protein</fullName>
    </submittedName>
</protein>
<evidence type="ECO:0000313" key="2">
    <source>
        <dbReference type="Proteomes" id="UP000326565"/>
    </source>
</evidence>
<sequence>MIFPSQTPLPHLSHRWPVDQAFSTQMGRNGSGHENFSTGFSMKAVKGHVSYTIEEAEVYVEILREHAKKGGTFFLDQATCNSVIDIIGNVAL</sequence>
<dbReference type="AlphaFoldDB" id="A0A5N5XFP6"/>
<keyword evidence="2" id="KW-1185">Reference proteome</keyword>
<dbReference type="EMBL" id="ML732154">
    <property type="protein sequence ID" value="KAB8078937.1"/>
    <property type="molecule type" value="Genomic_DNA"/>
</dbReference>